<dbReference type="EMBL" id="CP093442">
    <property type="protein sequence ID" value="UOF01886.1"/>
    <property type="molecule type" value="Genomic_DNA"/>
</dbReference>
<dbReference type="RefSeq" id="WP_243538506.1">
    <property type="nucleotide sequence ID" value="NZ_CP093442.1"/>
</dbReference>
<gene>
    <name evidence="2" type="ORF">MNR06_02820</name>
</gene>
<reference evidence="2" key="1">
    <citation type="submission" date="2022-03" db="EMBL/GenBank/DDBJ databases">
        <title>Genome Identification and Characterization of new species Bdellovibrio reynosense LBG001 sp. nov. from a Mexico soil sample.</title>
        <authorList>
            <person name="Camilli A."/>
            <person name="Ajao Y."/>
            <person name="Guo X."/>
        </authorList>
    </citation>
    <scope>NUCLEOTIDE SEQUENCE</scope>
    <source>
        <strain evidence="2">LBG001</strain>
    </source>
</reference>
<accession>A0ABY4CDS3</accession>
<feature type="chain" id="PRO_5047154207" evidence="1">
    <location>
        <begin position="23"/>
        <end position="114"/>
    </location>
</feature>
<evidence type="ECO:0000256" key="1">
    <source>
        <dbReference type="SAM" id="SignalP"/>
    </source>
</evidence>
<protein>
    <submittedName>
        <fullName evidence="2">Uncharacterized protein</fullName>
    </submittedName>
</protein>
<evidence type="ECO:0000313" key="3">
    <source>
        <dbReference type="Proteomes" id="UP000830116"/>
    </source>
</evidence>
<evidence type="ECO:0000313" key="2">
    <source>
        <dbReference type="EMBL" id="UOF01886.1"/>
    </source>
</evidence>
<proteinExistence type="predicted"/>
<name>A0ABY4CDS3_9BACT</name>
<sequence>MKALMFITISFLGVLVSMPSLAETLQCALWENVSGVDFKQSLILSQGQQRNIQTLTHTFEGAISYRRYHVLVKIREQGGSHHQYSIFNVSDKPKSFLLAQSKNGDSLKMNCAIQ</sequence>
<keyword evidence="3" id="KW-1185">Reference proteome</keyword>
<organism evidence="2 3">
    <name type="scientific">Bdellovibrio reynosensis</name>
    <dbReference type="NCBI Taxonomy" id="2835041"/>
    <lineage>
        <taxon>Bacteria</taxon>
        <taxon>Pseudomonadati</taxon>
        <taxon>Bdellovibrionota</taxon>
        <taxon>Bdellovibrionia</taxon>
        <taxon>Bdellovibrionales</taxon>
        <taxon>Pseudobdellovibrionaceae</taxon>
        <taxon>Bdellovibrio</taxon>
    </lineage>
</organism>
<keyword evidence="1" id="KW-0732">Signal</keyword>
<feature type="signal peptide" evidence="1">
    <location>
        <begin position="1"/>
        <end position="22"/>
    </location>
</feature>
<dbReference type="Proteomes" id="UP000830116">
    <property type="component" value="Chromosome"/>
</dbReference>